<gene>
    <name evidence="1" type="ORF">BJY26_000352</name>
</gene>
<accession>A0A7Z0A9F7</accession>
<comment type="caution">
    <text evidence="1">The sequence shown here is derived from an EMBL/GenBank/DDBJ whole genome shotgun (WGS) entry which is preliminary data.</text>
</comment>
<evidence type="ECO:0000313" key="2">
    <source>
        <dbReference type="Proteomes" id="UP000539111"/>
    </source>
</evidence>
<keyword evidence="2" id="KW-1185">Reference proteome</keyword>
<sequence>MVNQRHFRRPIARASLENLQSELDPAAQAELTHLTAAVLLHRGHESDDPDVVRRLVSLADEMGLEVLADMWAHAPAVSLPGALWRLYVLREGVRADPSGTAEDFRSGLRRDEVSEVVAGVAEPPGPDEVRGTIDEILAGAYRGDFAVALERAAAFLRILALGRTERTPERGGRDAGAPDAALASSAALVDTADTLGHCAAAWRADTLD</sequence>
<reference evidence="1 2" key="1">
    <citation type="submission" date="2020-07" db="EMBL/GenBank/DDBJ databases">
        <title>Sequencing the genomes of 1000 actinobacteria strains.</title>
        <authorList>
            <person name="Klenk H.-P."/>
        </authorList>
    </citation>
    <scope>NUCLEOTIDE SEQUENCE [LARGE SCALE GENOMIC DNA]</scope>
    <source>
        <strain evidence="1 2">DSM 26341</strain>
    </source>
</reference>
<evidence type="ECO:0000313" key="1">
    <source>
        <dbReference type="EMBL" id="NYI66046.1"/>
    </source>
</evidence>
<name>A0A7Z0A9F7_9MICO</name>
<dbReference type="Proteomes" id="UP000539111">
    <property type="component" value="Unassembled WGS sequence"/>
</dbReference>
<dbReference type="RefSeq" id="WP_237248833.1">
    <property type="nucleotide sequence ID" value="NZ_JACBZP010000001.1"/>
</dbReference>
<dbReference type="AlphaFoldDB" id="A0A7Z0A9F7"/>
<proteinExistence type="predicted"/>
<protein>
    <submittedName>
        <fullName evidence="1">Uncharacterized protein</fullName>
    </submittedName>
</protein>
<organism evidence="1 2">
    <name type="scientific">Spelaeicoccus albus</name>
    <dbReference type="NCBI Taxonomy" id="1280376"/>
    <lineage>
        <taxon>Bacteria</taxon>
        <taxon>Bacillati</taxon>
        <taxon>Actinomycetota</taxon>
        <taxon>Actinomycetes</taxon>
        <taxon>Micrococcales</taxon>
        <taxon>Brevibacteriaceae</taxon>
        <taxon>Spelaeicoccus</taxon>
    </lineage>
</organism>
<dbReference type="EMBL" id="JACBZP010000001">
    <property type="protein sequence ID" value="NYI66046.1"/>
    <property type="molecule type" value="Genomic_DNA"/>
</dbReference>